<evidence type="ECO:0000256" key="1">
    <source>
        <dbReference type="ARBA" id="ARBA00006620"/>
    </source>
</evidence>
<dbReference type="InterPro" id="IPR012933">
    <property type="entry name" value="HicA_mRNA_interferase"/>
</dbReference>
<keyword evidence="3" id="KW-0540">Nuclease</keyword>
<evidence type="ECO:0000313" key="9">
    <source>
        <dbReference type="Proteomes" id="UP001204798"/>
    </source>
</evidence>
<keyword evidence="4" id="KW-0255">Endonuclease</keyword>
<keyword evidence="7" id="KW-0346">Stress response</keyword>
<reference evidence="8 9" key="1">
    <citation type="submission" date="2022-08" db="EMBL/GenBank/DDBJ databases">
        <title>Bacterial and archaeal communities from various locations to study Microbial Dark Matter (Phase II).</title>
        <authorList>
            <person name="Stepanauskas R."/>
        </authorList>
    </citation>
    <scope>NUCLEOTIDE SEQUENCE [LARGE SCALE GENOMIC DNA]</scope>
    <source>
        <strain evidence="8 9">PD1</strain>
    </source>
</reference>
<keyword evidence="6" id="KW-0694">RNA-binding</keyword>
<proteinExistence type="inferred from homology"/>
<dbReference type="Gene3D" id="3.30.920.30">
    <property type="entry name" value="Hypothetical protein"/>
    <property type="match status" value="1"/>
</dbReference>
<keyword evidence="9" id="KW-1185">Reference proteome</keyword>
<dbReference type="InterPro" id="IPR038570">
    <property type="entry name" value="HicA_sf"/>
</dbReference>
<organism evidence="8 9">
    <name type="scientific">Candidatus Fervidibacter sacchari</name>
    <dbReference type="NCBI Taxonomy" id="1448929"/>
    <lineage>
        <taxon>Bacteria</taxon>
        <taxon>Candidatus Fervidibacterota</taxon>
        <taxon>Candidatus Fervidibacter</taxon>
    </lineage>
</organism>
<keyword evidence="2" id="KW-1277">Toxin-antitoxin system</keyword>
<gene>
    <name evidence="8" type="ORF">M2350_001430</name>
</gene>
<sequence length="75" mass="8996">MPTYREFREVLKKAGFVLKRMGKHEIWRRVEPDGRERQVPVSHQHGKDIPPNIFAKMLRQAGLSRDEFERLRKDP</sequence>
<protein>
    <submittedName>
        <fullName evidence="8">RNA binding protein YcfA (HicA-like mRNA interferase family)</fullName>
    </submittedName>
</protein>
<dbReference type="Pfam" id="PF07927">
    <property type="entry name" value="HicA_toxin"/>
    <property type="match status" value="1"/>
</dbReference>
<dbReference type="Proteomes" id="UP001204798">
    <property type="component" value="Unassembled WGS sequence"/>
</dbReference>
<dbReference type="RefSeq" id="WP_020250057.1">
    <property type="nucleotide sequence ID" value="NZ_CP130454.1"/>
</dbReference>
<evidence type="ECO:0000256" key="5">
    <source>
        <dbReference type="ARBA" id="ARBA00022801"/>
    </source>
</evidence>
<dbReference type="SUPFAM" id="SSF54786">
    <property type="entry name" value="YcfA/nrd intein domain"/>
    <property type="match status" value="1"/>
</dbReference>
<keyword evidence="5" id="KW-0378">Hydrolase</keyword>
<evidence type="ECO:0000256" key="6">
    <source>
        <dbReference type="ARBA" id="ARBA00022884"/>
    </source>
</evidence>
<accession>A0ABT2EQ58</accession>
<evidence type="ECO:0000256" key="4">
    <source>
        <dbReference type="ARBA" id="ARBA00022759"/>
    </source>
</evidence>
<name>A0ABT2EQ58_9BACT</name>
<comment type="caution">
    <text evidence="8">The sequence shown here is derived from an EMBL/GenBank/DDBJ whole genome shotgun (WGS) entry which is preliminary data.</text>
</comment>
<evidence type="ECO:0000256" key="2">
    <source>
        <dbReference type="ARBA" id="ARBA00022649"/>
    </source>
</evidence>
<dbReference type="EMBL" id="JANUCP010000002">
    <property type="protein sequence ID" value="MCS3919030.1"/>
    <property type="molecule type" value="Genomic_DNA"/>
</dbReference>
<evidence type="ECO:0000256" key="7">
    <source>
        <dbReference type="ARBA" id="ARBA00023016"/>
    </source>
</evidence>
<comment type="similarity">
    <text evidence="1">Belongs to the HicA mRNA interferase family.</text>
</comment>
<evidence type="ECO:0000313" key="8">
    <source>
        <dbReference type="EMBL" id="MCS3919030.1"/>
    </source>
</evidence>
<evidence type="ECO:0000256" key="3">
    <source>
        <dbReference type="ARBA" id="ARBA00022722"/>
    </source>
</evidence>